<organism evidence="1 2">
    <name type="scientific">Halobacillus campisalis</name>
    <dbReference type="NCBI Taxonomy" id="435909"/>
    <lineage>
        <taxon>Bacteria</taxon>
        <taxon>Bacillati</taxon>
        <taxon>Bacillota</taxon>
        <taxon>Bacilli</taxon>
        <taxon>Bacillales</taxon>
        <taxon>Bacillaceae</taxon>
        <taxon>Halobacillus</taxon>
    </lineage>
</organism>
<comment type="caution">
    <text evidence="1">The sequence shown here is derived from an EMBL/GenBank/DDBJ whole genome shotgun (WGS) entry which is preliminary data.</text>
</comment>
<evidence type="ECO:0000313" key="1">
    <source>
        <dbReference type="EMBL" id="MFC7319893.1"/>
    </source>
</evidence>
<name>A0ABW2K134_9BACI</name>
<keyword evidence="2" id="KW-1185">Reference proteome</keyword>
<dbReference type="RefSeq" id="WP_289215655.1">
    <property type="nucleotide sequence ID" value="NZ_JAPVRC010000003.1"/>
</dbReference>
<evidence type="ECO:0008006" key="3">
    <source>
        <dbReference type="Google" id="ProtNLM"/>
    </source>
</evidence>
<dbReference type="Proteomes" id="UP001596494">
    <property type="component" value="Unassembled WGS sequence"/>
</dbReference>
<accession>A0ABW2K134</accession>
<dbReference type="EMBL" id="JBHTBY010000001">
    <property type="protein sequence ID" value="MFC7319893.1"/>
    <property type="molecule type" value="Genomic_DNA"/>
</dbReference>
<sequence length="86" mass="9940">MNIVAISLLALIAIFFIAKTQELEKKVKRLDQTVRQLSEQVDLPEPPINEELRRLVREGKDVQAVKRARQEFGYSLLEAKEYVDSL</sequence>
<proteinExistence type="predicted"/>
<protein>
    <recommendedName>
        <fullName evidence="3">Ribosomal protein L7/L12 C-terminal domain-containing protein</fullName>
    </recommendedName>
</protein>
<evidence type="ECO:0000313" key="2">
    <source>
        <dbReference type="Proteomes" id="UP001596494"/>
    </source>
</evidence>
<gene>
    <name evidence="1" type="ORF">ACFQMN_03205</name>
</gene>
<reference evidence="2" key="1">
    <citation type="journal article" date="2019" name="Int. J. Syst. Evol. Microbiol.">
        <title>The Global Catalogue of Microorganisms (GCM) 10K type strain sequencing project: providing services to taxonomists for standard genome sequencing and annotation.</title>
        <authorList>
            <consortium name="The Broad Institute Genomics Platform"/>
            <consortium name="The Broad Institute Genome Sequencing Center for Infectious Disease"/>
            <person name="Wu L."/>
            <person name="Ma J."/>
        </authorList>
    </citation>
    <scope>NUCLEOTIDE SEQUENCE [LARGE SCALE GENOMIC DNA]</scope>
    <source>
        <strain evidence="2">CCUG 73951</strain>
    </source>
</reference>